<name>A0ABD2MGG2_9CUCU</name>
<evidence type="ECO:0000256" key="2">
    <source>
        <dbReference type="ARBA" id="ARBA00008098"/>
    </source>
</evidence>
<evidence type="ECO:0000313" key="6">
    <source>
        <dbReference type="EMBL" id="KAL3265440.1"/>
    </source>
</evidence>
<dbReference type="InterPro" id="IPR036728">
    <property type="entry name" value="PBP_GOBP_sf"/>
</dbReference>
<proteinExistence type="inferred from homology"/>
<comment type="subcellular location">
    <subcellularLocation>
        <location evidence="1">Secreted</location>
    </subcellularLocation>
</comment>
<dbReference type="PANTHER" id="PTHR11857">
    <property type="entry name" value="ODORANT BINDING PROTEIN-RELATED"/>
    <property type="match status" value="1"/>
</dbReference>
<keyword evidence="3" id="KW-0964">Secreted</keyword>
<evidence type="ECO:0000256" key="5">
    <source>
        <dbReference type="SAM" id="SignalP"/>
    </source>
</evidence>
<keyword evidence="7" id="KW-1185">Reference proteome</keyword>
<feature type="signal peptide" evidence="5">
    <location>
        <begin position="1"/>
        <end position="19"/>
    </location>
</feature>
<evidence type="ECO:0000256" key="1">
    <source>
        <dbReference type="ARBA" id="ARBA00004613"/>
    </source>
</evidence>
<keyword evidence="4 5" id="KW-0732">Signal</keyword>
<evidence type="ECO:0000256" key="4">
    <source>
        <dbReference type="ARBA" id="ARBA00022729"/>
    </source>
</evidence>
<dbReference type="GO" id="GO:0005576">
    <property type="term" value="C:extracellular region"/>
    <property type="evidence" value="ECO:0007669"/>
    <property type="project" value="UniProtKB-SubCell"/>
</dbReference>
<comment type="similarity">
    <text evidence="2">Belongs to the PBP/GOBP family.</text>
</comment>
<dbReference type="Pfam" id="PF01395">
    <property type="entry name" value="PBP_GOBP"/>
    <property type="match status" value="1"/>
</dbReference>
<dbReference type="EMBL" id="JABFTP020000001">
    <property type="protein sequence ID" value="KAL3265440.1"/>
    <property type="molecule type" value="Genomic_DNA"/>
</dbReference>
<dbReference type="InterPro" id="IPR006170">
    <property type="entry name" value="PBP/GOBP"/>
</dbReference>
<dbReference type="CDD" id="cd23992">
    <property type="entry name" value="PBP_GOBP"/>
    <property type="match status" value="1"/>
</dbReference>
<dbReference type="Gene3D" id="1.10.238.20">
    <property type="entry name" value="Pheromone/general odorant binding protein domain"/>
    <property type="match status" value="1"/>
</dbReference>
<dbReference type="Proteomes" id="UP001516400">
    <property type="component" value="Unassembled WGS sequence"/>
</dbReference>
<accession>A0ABD2MGG2</accession>
<evidence type="ECO:0000313" key="7">
    <source>
        <dbReference type="Proteomes" id="UP001516400"/>
    </source>
</evidence>
<comment type="caution">
    <text evidence="6">The sequence shown here is derived from an EMBL/GenBank/DDBJ whole genome shotgun (WGS) entry which is preliminary data.</text>
</comment>
<protein>
    <submittedName>
        <fullName evidence="6">Uncharacterized protein</fullName>
    </submittedName>
</protein>
<organism evidence="6 7">
    <name type="scientific">Cryptolaemus montrouzieri</name>
    <dbReference type="NCBI Taxonomy" id="559131"/>
    <lineage>
        <taxon>Eukaryota</taxon>
        <taxon>Metazoa</taxon>
        <taxon>Ecdysozoa</taxon>
        <taxon>Arthropoda</taxon>
        <taxon>Hexapoda</taxon>
        <taxon>Insecta</taxon>
        <taxon>Pterygota</taxon>
        <taxon>Neoptera</taxon>
        <taxon>Endopterygota</taxon>
        <taxon>Coleoptera</taxon>
        <taxon>Polyphaga</taxon>
        <taxon>Cucujiformia</taxon>
        <taxon>Coccinelloidea</taxon>
        <taxon>Coccinellidae</taxon>
        <taxon>Scymninae</taxon>
        <taxon>Scymnini</taxon>
        <taxon>Cryptolaemus</taxon>
    </lineage>
</organism>
<reference evidence="6 7" key="1">
    <citation type="journal article" date="2021" name="BMC Biol.">
        <title>Horizontally acquired antibacterial genes associated with adaptive radiation of ladybird beetles.</title>
        <authorList>
            <person name="Li H.S."/>
            <person name="Tang X.F."/>
            <person name="Huang Y.H."/>
            <person name="Xu Z.Y."/>
            <person name="Chen M.L."/>
            <person name="Du X.Y."/>
            <person name="Qiu B.Y."/>
            <person name="Chen P.T."/>
            <person name="Zhang W."/>
            <person name="Slipinski A."/>
            <person name="Escalona H.E."/>
            <person name="Waterhouse R.M."/>
            <person name="Zwick A."/>
            <person name="Pang H."/>
        </authorList>
    </citation>
    <scope>NUCLEOTIDE SEQUENCE [LARGE SCALE GENOMIC DNA]</scope>
    <source>
        <strain evidence="6">SYSU2018</strain>
    </source>
</reference>
<gene>
    <name evidence="6" type="ORF">HHI36_009643</name>
</gene>
<feature type="chain" id="PRO_5044835975" evidence="5">
    <location>
        <begin position="20"/>
        <end position="132"/>
    </location>
</feature>
<evidence type="ECO:0000256" key="3">
    <source>
        <dbReference type="ARBA" id="ARBA00022525"/>
    </source>
</evidence>
<sequence>MKVITGFLIFFLSLYHVSPARLSLAHKNPPHPDCVEHSKFITQDQVNQLNKGGYPDSPVIRQHLLCIWKEKGAMNEEGILQTDVIKSKIVIGLGDVDDRKAAEKCIVQKENAAETAYEFYKCISPFLAKYNN</sequence>
<dbReference type="SUPFAM" id="SSF47565">
    <property type="entry name" value="Insect pheromone/odorant-binding proteins"/>
    <property type="match status" value="1"/>
</dbReference>
<dbReference type="AlphaFoldDB" id="A0ABD2MGG2"/>
<dbReference type="PANTHER" id="PTHR11857:SF43">
    <property type="entry name" value="GEO07291P1-RELATED"/>
    <property type="match status" value="1"/>
</dbReference>
<dbReference type="SMART" id="SM00708">
    <property type="entry name" value="PhBP"/>
    <property type="match status" value="1"/>
</dbReference>